<keyword evidence="2" id="KW-1185">Reference proteome</keyword>
<comment type="caution">
    <text evidence="1">The sequence shown here is derived from an EMBL/GenBank/DDBJ whole genome shotgun (WGS) entry which is preliminary data.</text>
</comment>
<dbReference type="AlphaFoldDB" id="A0A504YDU6"/>
<organism evidence="1 2">
    <name type="scientific">Fasciola gigantica</name>
    <name type="common">Giant liver fluke</name>
    <dbReference type="NCBI Taxonomy" id="46835"/>
    <lineage>
        <taxon>Eukaryota</taxon>
        <taxon>Metazoa</taxon>
        <taxon>Spiralia</taxon>
        <taxon>Lophotrochozoa</taxon>
        <taxon>Platyhelminthes</taxon>
        <taxon>Trematoda</taxon>
        <taxon>Digenea</taxon>
        <taxon>Plagiorchiida</taxon>
        <taxon>Echinostomata</taxon>
        <taxon>Echinostomatoidea</taxon>
        <taxon>Fasciolidae</taxon>
        <taxon>Fasciola</taxon>
    </lineage>
</organism>
<proteinExistence type="predicted"/>
<dbReference type="Proteomes" id="UP000316759">
    <property type="component" value="Unassembled WGS sequence"/>
</dbReference>
<evidence type="ECO:0000313" key="2">
    <source>
        <dbReference type="Proteomes" id="UP000316759"/>
    </source>
</evidence>
<sequence length="90" mass="9925">MGKLPVGLVSTVQYRVDYGDAQFAIVAVEVPGQVVEQSASFTACCFERAEQYRSQKIMLVSFCKPMVDRTDHTMAVLELADCIQLLFSGS</sequence>
<evidence type="ECO:0000313" key="1">
    <source>
        <dbReference type="EMBL" id="TPP59283.1"/>
    </source>
</evidence>
<gene>
    <name evidence="1" type="ORF">FGIG_10823</name>
</gene>
<accession>A0A504YDU6</accession>
<dbReference type="OrthoDB" id="10499512at2759"/>
<protein>
    <submittedName>
        <fullName evidence="1">Uncharacterized protein</fullName>
    </submittedName>
</protein>
<name>A0A504YDU6_FASGI</name>
<reference evidence="1 2" key="1">
    <citation type="submission" date="2019-04" db="EMBL/GenBank/DDBJ databases">
        <title>Annotation for the trematode Fasciola gigantica.</title>
        <authorList>
            <person name="Choi Y.-J."/>
        </authorList>
    </citation>
    <scope>NUCLEOTIDE SEQUENCE [LARGE SCALE GENOMIC DNA]</scope>
    <source>
        <strain evidence="1">Uganda_cow_1</strain>
    </source>
</reference>
<dbReference type="EMBL" id="SUNJ01010911">
    <property type="protein sequence ID" value="TPP59283.1"/>
    <property type="molecule type" value="Genomic_DNA"/>
</dbReference>